<dbReference type="PANTHER" id="PTHR16214:SF3">
    <property type="entry name" value="TRANSMEMBRANE PROTEIN 260"/>
    <property type="match status" value="1"/>
</dbReference>
<dbReference type="EMBL" id="JBHULV010000008">
    <property type="protein sequence ID" value="MFD2730320.1"/>
    <property type="molecule type" value="Genomic_DNA"/>
</dbReference>
<dbReference type="PANTHER" id="PTHR16214">
    <property type="entry name" value="TRANSMEMBRANE PROTEIN 260"/>
    <property type="match status" value="1"/>
</dbReference>
<dbReference type="RefSeq" id="WP_379040961.1">
    <property type="nucleotide sequence ID" value="NZ_JBHSKW010000005.1"/>
</dbReference>
<gene>
    <name evidence="1" type="ORF">ACFSSE_01250</name>
</gene>
<reference evidence="2" key="1">
    <citation type="journal article" date="2019" name="Int. J. Syst. Evol. Microbiol.">
        <title>The Global Catalogue of Microorganisms (GCM) 10K type strain sequencing project: providing services to taxonomists for standard genome sequencing and annotation.</title>
        <authorList>
            <consortium name="The Broad Institute Genomics Platform"/>
            <consortium name="The Broad Institute Genome Sequencing Center for Infectious Disease"/>
            <person name="Wu L."/>
            <person name="Ma J."/>
        </authorList>
    </citation>
    <scope>NUCLEOTIDE SEQUENCE [LARGE SCALE GENOMIC DNA]</scope>
    <source>
        <strain evidence="2">KCTC 42456</strain>
    </source>
</reference>
<comment type="caution">
    <text evidence="1">The sequence shown here is derived from an EMBL/GenBank/DDBJ whole genome shotgun (WGS) entry which is preliminary data.</text>
</comment>
<protein>
    <submittedName>
        <fullName evidence="1">Uncharacterized protein</fullName>
    </submittedName>
</protein>
<accession>A0ABW5TNM5</accession>
<dbReference type="Proteomes" id="UP001597546">
    <property type="component" value="Unassembled WGS sequence"/>
</dbReference>
<proteinExistence type="predicted"/>
<evidence type="ECO:0000313" key="1">
    <source>
        <dbReference type="EMBL" id="MFD2730320.1"/>
    </source>
</evidence>
<organism evidence="1 2">
    <name type="scientific">Pedobacter alpinus</name>
    <dbReference type="NCBI Taxonomy" id="1590643"/>
    <lineage>
        <taxon>Bacteria</taxon>
        <taxon>Pseudomonadati</taxon>
        <taxon>Bacteroidota</taxon>
        <taxon>Sphingobacteriia</taxon>
        <taxon>Sphingobacteriales</taxon>
        <taxon>Sphingobacteriaceae</taxon>
        <taxon>Pedobacter</taxon>
    </lineage>
</organism>
<sequence>MISKVKNFTYFFLLLFPLNTFCQENKENYDTPEKQISFAREKKPHTYYVKQAELWLNELKKDFTSENSWFNYYRACRNAQGSADWKSDFIKESPSLKFGEEIIDSMKVYIPNTFTYYFVAGSTGGVTSNGDFLMKAYKLNPDFEGIHATVVTHATSTFDTELRKEVNKRWFRRNEFSIGLLNYAYNVLMSLAPNSIILVENDNDTYPLWMLQDAKNIRPDVEIINIDFLLFQEYRERIFKELNIQPIELGKIDLNEYAQNWAKVVNTLVTSHKISRPLYIGLSMAPERYKGLEDNLYVEGLAYRYSKSKFNNDLANRELLENRFSLDYLTNHFYYDTSEDFVNKFNLNYLKPFKICYQYYKKHNETKKLNKINDLVSRLLSKTESDEDRIKYKNDFYKE</sequence>
<keyword evidence="2" id="KW-1185">Reference proteome</keyword>
<evidence type="ECO:0000313" key="2">
    <source>
        <dbReference type="Proteomes" id="UP001597546"/>
    </source>
</evidence>
<name>A0ABW5TNM5_9SPHI</name>
<dbReference type="InterPro" id="IPR052724">
    <property type="entry name" value="GT117_domain-containing"/>
</dbReference>